<dbReference type="SUPFAM" id="SSF56349">
    <property type="entry name" value="DNA breaking-rejoining enzymes"/>
    <property type="match status" value="1"/>
</dbReference>
<dbReference type="KEGG" id="goq:ACH46_09510"/>
<dbReference type="Gene3D" id="1.10.150.130">
    <property type="match status" value="1"/>
</dbReference>
<evidence type="ECO:0000256" key="2">
    <source>
        <dbReference type="ARBA" id="ARBA00023125"/>
    </source>
</evidence>
<dbReference type="PATRIC" id="fig|1136941.3.peg.1931"/>
<evidence type="ECO:0000256" key="4">
    <source>
        <dbReference type="PROSITE-ProRule" id="PRU01248"/>
    </source>
</evidence>
<reference evidence="8" key="1">
    <citation type="submission" date="2015-06" db="EMBL/GenBank/DDBJ databases">
        <title>Complete genome sequence and metabolic analysis of phthalate degradation pathway in Gordonia sp. QH-11.</title>
        <authorList>
            <person name="Jin D."/>
            <person name="Kong X."/>
            <person name="Bai Z."/>
        </authorList>
    </citation>
    <scope>NUCLEOTIDE SEQUENCE [LARGE SCALE GENOMIC DNA]</scope>
    <source>
        <strain evidence="8">QH-11</strain>
    </source>
</reference>
<sequence length="395" mass="42971">MATISKYDTKAGSRYEVRYRLPNGQTTRKRGFTTKRDATAFMHSTEVSKSTGGFVQSSAGRVTVGTLAESWKKSLDAKAAKTKRNRLSVYSHDVEPRWSSTPVGKIKRSHVEAWVSEMIGADRSAVMVEAALGVLRQILALGVADGNLATNPAADVSAPKRLHRARGYLSHAQVDELATEAGDRGRDLVLFLAYTGLRIGEAAGLQAQDVDLARRKITVERAVTEAGSARYKAPKTHERRTVPYPEFLDEVMADHVRGKGREDPVFTSERGTVVTPSNWRYRTLAPAVEAVVERNVKTRAKEAALTGHATTPEFPTVTTHDLRHSAASLAISAGANVKAVQRMLGHAKASMTLDTYADLFEDDLEAVATRLASQRAAELERVQTVSTDTGEALSD</sequence>
<dbReference type="OrthoDB" id="1822491at2"/>
<dbReference type="InterPro" id="IPR050090">
    <property type="entry name" value="Tyrosine_recombinase_XerCD"/>
</dbReference>
<gene>
    <name evidence="7" type="ORF">ACH46_09510</name>
</gene>
<dbReference type="InterPro" id="IPR044068">
    <property type="entry name" value="CB"/>
</dbReference>
<dbReference type="InterPro" id="IPR010998">
    <property type="entry name" value="Integrase_recombinase_N"/>
</dbReference>
<keyword evidence="2 4" id="KW-0238">DNA-binding</keyword>
<dbReference type="InterPro" id="IPR013762">
    <property type="entry name" value="Integrase-like_cat_sf"/>
</dbReference>
<keyword evidence="8" id="KW-1185">Reference proteome</keyword>
<evidence type="ECO:0000256" key="1">
    <source>
        <dbReference type="ARBA" id="ARBA00008857"/>
    </source>
</evidence>
<organism evidence="7 8">
    <name type="scientific">Gordonia phthalatica</name>
    <dbReference type="NCBI Taxonomy" id="1136941"/>
    <lineage>
        <taxon>Bacteria</taxon>
        <taxon>Bacillati</taxon>
        <taxon>Actinomycetota</taxon>
        <taxon>Actinomycetes</taxon>
        <taxon>Mycobacteriales</taxon>
        <taxon>Gordoniaceae</taxon>
        <taxon>Gordonia</taxon>
    </lineage>
</organism>
<dbReference type="GO" id="GO:0015074">
    <property type="term" value="P:DNA integration"/>
    <property type="evidence" value="ECO:0007669"/>
    <property type="project" value="InterPro"/>
</dbReference>
<evidence type="ECO:0008006" key="9">
    <source>
        <dbReference type="Google" id="ProtNLM"/>
    </source>
</evidence>
<dbReference type="PROSITE" id="PS51898">
    <property type="entry name" value="TYR_RECOMBINASE"/>
    <property type="match status" value="1"/>
</dbReference>
<dbReference type="STRING" id="1136941.ACH46_09510"/>
<dbReference type="GO" id="GO:0003677">
    <property type="term" value="F:DNA binding"/>
    <property type="evidence" value="ECO:0007669"/>
    <property type="project" value="UniProtKB-UniRule"/>
</dbReference>
<dbReference type="InterPro" id="IPR002104">
    <property type="entry name" value="Integrase_catalytic"/>
</dbReference>
<evidence type="ECO:0000256" key="3">
    <source>
        <dbReference type="ARBA" id="ARBA00023172"/>
    </source>
</evidence>
<dbReference type="Gene3D" id="1.10.443.10">
    <property type="entry name" value="Intergrase catalytic core"/>
    <property type="match status" value="1"/>
</dbReference>
<feature type="domain" description="Tyr recombinase" evidence="5">
    <location>
        <begin position="164"/>
        <end position="369"/>
    </location>
</feature>
<evidence type="ECO:0000313" key="7">
    <source>
        <dbReference type="EMBL" id="ALG86758.1"/>
    </source>
</evidence>
<reference evidence="7 8" key="2">
    <citation type="journal article" date="2017" name="Int. J. Syst. Evol. Microbiol.">
        <title>Gordonia phthalatica sp. nov., a di-n-butyl phthalate-degrading bacterium isolated from activated sludge.</title>
        <authorList>
            <person name="Jin D."/>
            <person name="Kong X."/>
            <person name="Jia M."/>
            <person name="Yu X."/>
            <person name="Wang X."/>
            <person name="Zhuang X."/>
            <person name="Deng Y."/>
            <person name="Bai Z."/>
        </authorList>
    </citation>
    <scope>NUCLEOTIDE SEQUENCE [LARGE SCALE GENOMIC DNA]</scope>
    <source>
        <strain evidence="7 8">QH-11</strain>
    </source>
</reference>
<dbReference type="Pfam" id="PF00589">
    <property type="entry name" value="Phage_integrase"/>
    <property type="match status" value="1"/>
</dbReference>
<comment type="similarity">
    <text evidence="1">Belongs to the 'phage' integrase family.</text>
</comment>
<dbReference type="InterPro" id="IPR011010">
    <property type="entry name" value="DNA_brk_join_enz"/>
</dbReference>
<dbReference type="PANTHER" id="PTHR30349:SF64">
    <property type="entry name" value="PROPHAGE INTEGRASE INTD-RELATED"/>
    <property type="match status" value="1"/>
</dbReference>
<protein>
    <recommendedName>
        <fullName evidence="9">Integrase</fullName>
    </recommendedName>
</protein>
<dbReference type="PROSITE" id="PS51900">
    <property type="entry name" value="CB"/>
    <property type="match status" value="1"/>
</dbReference>
<feature type="domain" description="Core-binding (CB)" evidence="6">
    <location>
        <begin position="62"/>
        <end position="143"/>
    </location>
</feature>
<evidence type="ECO:0000259" key="5">
    <source>
        <dbReference type="PROSITE" id="PS51898"/>
    </source>
</evidence>
<evidence type="ECO:0000313" key="8">
    <source>
        <dbReference type="Proteomes" id="UP000063789"/>
    </source>
</evidence>
<accession>A0A0N9NL33</accession>
<evidence type="ECO:0000259" key="6">
    <source>
        <dbReference type="PROSITE" id="PS51900"/>
    </source>
</evidence>
<dbReference type="Proteomes" id="UP000063789">
    <property type="component" value="Chromosome"/>
</dbReference>
<dbReference type="CDD" id="cd01189">
    <property type="entry name" value="INT_ICEBs1_C_like"/>
    <property type="match status" value="1"/>
</dbReference>
<keyword evidence="3" id="KW-0233">DNA recombination</keyword>
<proteinExistence type="inferred from homology"/>
<dbReference type="GO" id="GO:0006310">
    <property type="term" value="P:DNA recombination"/>
    <property type="evidence" value="ECO:0007669"/>
    <property type="project" value="UniProtKB-KW"/>
</dbReference>
<dbReference type="EMBL" id="CP011853">
    <property type="protein sequence ID" value="ALG86758.1"/>
    <property type="molecule type" value="Genomic_DNA"/>
</dbReference>
<name>A0A0N9NL33_9ACTN</name>
<dbReference type="PANTHER" id="PTHR30349">
    <property type="entry name" value="PHAGE INTEGRASE-RELATED"/>
    <property type="match status" value="1"/>
</dbReference>
<dbReference type="AlphaFoldDB" id="A0A0N9NL33"/>
<dbReference type="RefSeq" id="WP_157851033.1">
    <property type="nucleotide sequence ID" value="NZ_CP011853.1"/>
</dbReference>